<dbReference type="EMBL" id="CP001831">
    <property type="protein sequence ID" value="AEH82330.1"/>
    <property type="molecule type" value="Genomic_DNA"/>
</dbReference>
<protein>
    <submittedName>
        <fullName evidence="1">Uncharacterized protein</fullName>
    </submittedName>
</protein>
<organism evidence="1 2">
    <name type="scientific">Sinorhizobium meliloti (strain SM11)</name>
    <dbReference type="NCBI Taxonomy" id="707241"/>
    <lineage>
        <taxon>Bacteria</taxon>
        <taxon>Pseudomonadati</taxon>
        <taxon>Pseudomonadota</taxon>
        <taxon>Alphaproteobacteria</taxon>
        <taxon>Hyphomicrobiales</taxon>
        <taxon>Rhizobiaceae</taxon>
        <taxon>Sinorhizobium/Ensifer group</taxon>
        <taxon>Sinorhizobium</taxon>
    </lineage>
</organism>
<name>F7XFL0_SINMM</name>
<evidence type="ECO:0000313" key="2">
    <source>
        <dbReference type="Proteomes" id="UP000009045"/>
    </source>
</evidence>
<proteinExistence type="predicted"/>
<accession>F7XFL0</accession>
<dbReference type="HOGENOM" id="CLU_3391377_0_0_5"/>
<dbReference type="KEGG" id="smx:SM11_pC1257"/>
<gene>
    <name evidence="1" type="ordered locus">SM11_pC1257</name>
</gene>
<sequence>MATRHTTLSVAFVGFTTQIVPPTVRPLSDLTL</sequence>
<evidence type="ECO:0000313" key="1">
    <source>
        <dbReference type="EMBL" id="AEH82330.1"/>
    </source>
</evidence>
<geneLocation type="plasmid" evidence="1 2">
    <name>pSmeSM11c</name>
</geneLocation>
<keyword evidence="1" id="KW-0614">Plasmid</keyword>
<dbReference type="AlphaFoldDB" id="F7XFL0"/>
<reference evidence="1 2" key="1">
    <citation type="journal article" date="2011" name="J. Biotechnol.">
        <title>The complete genome sequence of the dominant Sinorhizobium meliloti field isolate SM11 extends the S. meliloti pan-genome.</title>
        <authorList>
            <person name="Schneiker-Bekel S."/>
            <person name="Wibberg D."/>
            <person name="Bekel T."/>
            <person name="Blom J."/>
            <person name="Linke B."/>
            <person name="Neuweger H."/>
            <person name="Stiens M."/>
            <person name="Vorholter F.J."/>
            <person name="Weidner S."/>
            <person name="Goesmann A."/>
            <person name="Puhler A."/>
            <person name="Schluter A."/>
        </authorList>
    </citation>
    <scope>NUCLEOTIDE SEQUENCE [LARGE SCALE GENOMIC DNA]</scope>
    <source>
        <strain evidence="1 2">SM11</strain>
        <plasmid evidence="2">pSmeSM11c</plasmid>
    </source>
</reference>
<dbReference type="Proteomes" id="UP000009045">
    <property type="component" value="Plasmid pSmeSM11c"/>
</dbReference>